<dbReference type="OrthoDB" id="9179041at2"/>
<feature type="domain" description="HTH tetR-type" evidence="9">
    <location>
        <begin position="7"/>
        <end position="67"/>
    </location>
</feature>
<name>A0A1B4V0Z9_9GAMM</name>
<organism evidence="10 11">
    <name type="scientific">Sulfurifustis variabilis</name>
    <dbReference type="NCBI Taxonomy" id="1675686"/>
    <lineage>
        <taxon>Bacteria</taxon>
        <taxon>Pseudomonadati</taxon>
        <taxon>Pseudomonadota</taxon>
        <taxon>Gammaproteobacteria</taxon>
        <taxon>Acidiferrobacterales</taxon>
        <taxon>Acidiferrobacteraceae</taxon>
        <taxon>Sulfurifustis</taxon>
    </lineage>
</organism>
<dbReference type="EMBL" id="AP014936">
    <property type="protein sequence ID" value="BAU47146.1"/>
    <property type="molecule type" value="Genomic_DNA"/>
</dbReference>
<evidence type="ECO:0000313" key="10">
    <source>
        <dbReference type="EMBL" id="BAU47146.1"/>
    </source>
</evidence>
<dbReference type="AlphaFoldDB" id="A0A1B4V0Z9"/>
<dbReference type="PANTHER" id="PTHR47506">
    <property type="entry name" value="TRANSCRIPTIONAL REGULATORY PROTEIN"/>
    <property type="match status" value="1"/>
</dbReference>
<keyword evidence="11" id="KW-1185">Reference proteome</keyword>
<evidence type="ECO:0000256" key="6">
    <source>
        <dbReference type="ARBA" id="ARBA00023306"/>
    </source>
</evidence>
<feature type="coiled-coil region" evidence="7">
    <location>
        <begin position="119"/>
        <end position="146"/>
    </location>
</feature>
<dbReference type="GO" id="GO:0005737">
    <property type="term" value="C:cytoplasm"/>
    <property type="evidence" value="ECO:0007669"/>
    <property type="project" value="UniProtKB-UniRule"/>
</dbReference>
<evidence type="ECO:0000259" key="9">
    <source>
        <dbReference type="PROSITE" id="PS50977"/>
    </source>
</evidence>
<protein>
    <recommendedName>
        <fullName evidence="7">Nucleoid occlusion factor SlmA</fullName>
    </recommendedName>
</protein>
<keyword evidence="5" id="KW-0804">Transcription</keyword>
<comment type="function">
    <text evidence="7">Required for nucleoid occlusion (NO) phenomenon, which prevents Z-ring formation and cell division over the nucleoid. Acts as a DNA-associated cell division inhibitor that binds simultaneously chromosomal DNA and FtsZ, and disrupts the assembly of FtsZ polymers. SlmA-DNA-binding sequences (SBS) are dispersed on non-Ter regions of the chromosome, preventing FtsZ polymerization at these regions.</text>
</comment>
<dbReference type="PANTHER" id="PTHR47506:SF3">
    <property type="entry name" value="HTH-TYPE TRANSCRIPTIONAL REGULATOR LMRA"/>
    <property type="match status" value="1"/>
</dbReference>
<dbReference type="GO" id="GO:0010974">
    <property type="term" value="P:negative regulation of division septum assembly"/>
    <property type="evidence" value="ECO:0007669"/>
    <property type="project" value="InterPro"/>
</dbReference>
<evidence type="ECO:0000256" key="5">
    <source>
        <dbReference type="ARBA" id="ARBA00023163"/>
    </source>
</evidence>
<dbReference type="HAMAP" id="MF_01839">
    <property type="entry name" value="NO_factor_SlmA"/>
    <property type="match status" value="1"/>
</dbReference>
<sequence length="203" mass="23083">MAKARPGERRELILQTLARMLEERRGERVTTAELAAAMDVSEAALYRHFSGKARMFEALLDFVEESLFSRINRILAEEREALHRLKGILFLVLGFADKNPGMARLLYGDILVGETERLRRRASQIYERLETQMRQILREAELNENLRLAPTDTAALLLAFIEGRVARFVRSDFTVSPAADFETQWALLHGALRFTSSSSASRA</sequence>
<dbReference type="InterPro" id="IPR054580">
    <property type="entry name" value="SlmA-like_C"/>
</dbReference>
<reference evidence="10 11" key="1">
    <citation type="submission" date="2015-08" db="EMBL/GenBank/DDBJ databases">
        <title>Complete genome sequence of Sulfurifustis variabilis.</title>
        <authorList>
            <person name="Miura A."/>
            <person name="Kojima H."/>
            <person name="Fukui M."/>
        </authorList>
    </citation>
    <scope>NUCLEOTIDE SEQUENCE [LARGE SCALE GENOMIC DNA]</scope>
    <source>
        <strain evidence="11">skN76</strain>
    </source>
</reference>
<dbReference type="GO" id="GO:0051301">
    <property type="term" value="P:cell division"/>
    <property type="evidence" value="ECO:0007669"/>
    <property type="project" value="UniProtKB-KW"/>
</dbReference>
<keyword evidence="2 7" id="KW-0132">Cell division</keyword>
<dbReference type="Pfam" id="PF00440">
    <property type="entry name" value="TetR_N"/>
    <property type="match status" value="1"/>
</dbReference>
<dbReference type="Pfam" id="PF22276">
    <property type="entry name" value="SlmA-like_C"/>
    <property type="match status" value="1"/>
</dbReference>
<dbReference type="InterPro" id="IPR036271">
    <property type="entry name" value="Tet_transcr_reg_TetR-rel_C_sf"/>
</dbReference>
<dbReference type="InterPro" id="IPR023769">
    <property type="entry name" value="NO_SlmA"/>
</dbReference>
<comment type="subcellular location">
    <subcellularLocation>
        <location evidence="7">Cytoplasm</location>
        <location evidence="7">Nucleoid</location>
    </subcellularLocation>
</comment>
<feature type="DNA-binding region" description="H-T-H motif" evidence="8">
    <location>
        <begin position="30"/>
        <end position="49"/>
    </location>
</feature>
<dbReference type="InterPro" id="IPR001647">
    <property type="entry name" value="HTH_TetR"/>
</dbReference>
<evidence type="ECO:0000256" key="7">
    <source>
        <dbReference type="HAMAP-Rule" id="MF_01839"/>
    </source>
</evidence>
<keyword evidence="7" id="KW-0175">Coiled coil</keyword>
<dbReference type="GO" id="GO:0043590">
    <property type="term" value="C:bacterial nucleoid"/>
    <property type="evidence" value="ECO:0007669"/>
    <property type="project" value="UniProtKB-UniRule"/>
</dbReference>
<dbReference type="KEGG" id="sva:SVA_0565"/>
<dbReference type="SUPFAM" id="SSF46689">
    <property type="entry name" value="Homeodomain-like"/>
    <property type="match status" value="1"/>
</dbReference>
<dbReference type="Gene3D" id="1.10.357.10">
    <property type="entry name" value="Tetracycline Repressor, domain 2"/>
    <property type="match status" value="1"/>
</dbReference>
<dbReference type="PROSITE" id="PS50977">
    <property type="entry name" value="HTH_TETR_2"/>
    <property type="match status" value="1"/>
</dbReference>
<keyword evidence="3" id="KW-0805">Transcription regulation</keyword>
<keyword evidence="4 7" id="KW-0238">DNA-binding</keyword>
<gene>
    <name evidence="7" type="primary">slmA</name>
    <name evidence="10" type="ORF">SVA_0565</name>
</gene>
<dbReference type="Proteomes" id="UP000218899">
    <property type="component" value="Chromosome"/>
</dbReference>
<accession>A0A1B4V0Z9</accession>
<evidence type="ECO:0000313" key="11">
    <source>
        <dbReference type="Proteomes" id="UP000218899"/>
    </source>
</evidence>
<evidence type="ECO:0000256" key="1">
    <source>
        <dbReference type="ARBA" id="ARBA00022490"/>
    </source>
</evidence>
<dbReference type="GO" id="GO:0043565">
    <property type="term" value="F:sequence-specific DNA binding"/>
    <property type="evidence" value="ECO:0007669"/>
    <property type="project" value="UniProtKB-UniRule"/>
</dbReference>
<evidence type="ECO:0000256" key="4">
    <source>
        <dbReference type="ARBA" id="ARBA00023125"/>
    </source>
</evidence>
<evidence type="ECO:0000256" key="3">
    <source>
        <dbReference type="ARBA" id="ARBA00023015"/>
    </source>
</evidence>
<keyword evidence="1 7" id="KW-0963">Cytoplasm</keyword>
<dbReference type="SUPFAM" id="SSF48498">
    <property type="entry name" value="Tetracyclin repressor-like, C-terminal domain"/>
    <property type="match status" value="1"/>
</dbReference>
<proteinExistence type="inferred from homology"/>
<dbReference type="InterPro" id="IPR009057">
    <property type="entry name" value="Homeodomain-like_sf"/>
</dbReference>
<dbReference type="RefSeq" id="WP_096458482.1">
    <property type="nucleotide sequence ID" value="NZ_AP014936.1"/>
</dbReference>
<dbReference type="NCBIfam" id="NF007015">
    <property type="entry name" value="PRK09480.1"/>
    <property type="match status" value="1"/>
</dbReference>
<evidence type="ECO:0000256" key="2">
    <source>
        <dbReference type="ARBA" id="ARBA00022618"/>
    </source>
</evidence>
<comment type="subunit">
    <text evidence="7">Homodimer. Interacts with FtsZ.</text>
</comment>
<comment type="similarity">
    <text evidence="7">Belongs to the nucleoid occlusion factor SlmA family.</text>
</comment>
<keyword evidence="6 7" id="KW-0131">Cell cycle</keyword>
<evidence type="ECO:0000256" key="8">
    <source>
        <dbReference type="PROSITE-ProRule" id="PRU00335"/>
    </source>
</evidence>